<dbReference type="Proteomes" id="UP000799757">
    <property type="component" value="Unassembled WGS sequence"/>
</dbReference>
<keyword evidence="3" id="KW-1185">Reference proteome</keyword>
<feature type="signal peptide" evidence="1">
    <location>
        <begin position="1"/>
        <end position="20"/>
    </location>
</feature>
<proteinExistence type="predicted"/>
<evidence type="ECO:0000313" key="3">
    <source>
        <dbReference type="Proteomes" id="UP000799757"/>
    </source>
</evidence>
<dbReference type="OrthoDB" id="2910287at2759"/>
<protein>
    <submittedName>
        <fullName evidence="2">Uncharacterized protein</fullName>
    </submittedName>
</protein>
<dbReference type="AlphaFoldDB" id="A0A6A6XEJ0"/>
<feature type="chain" id="PRO_5025440733" evidence="1">
    <location>
        <begin position="21"/>
        <end position="171"/>
    </location>
</feature>
<evidence type="ECO:0000313" key="2">
    <source>
        <dbReference type="EMBL" id="KAF2794117.1"/>
    </source>
</evidence>
<accession>A0A6A6XEJ0</accession>
<organism evidence="2 3">
    <name type="scientific">Melanomma pulvis-pyrius CBS 109.77</name>
    <dbReference type="NCBI Taxonomy" id="1314802"/>
    <lineage>
        <taxon>Eukaryota</taxon>
        <taxon>Fungi</taxon>
        <taxon>Dikarya</taxon>
        <taxon>Ascomycota</taxon>
        <taxon>Pezizomycotina</taxon>
        <taxon>Dothideomycetes</taxon>
        <taxon>Pleosporomycetidae</taxon>
        <taxon>Pleosporales</taxon>
        <taxon>Melanommataceae</taxon>
        <taxon>Melanomma</taxon>
    </lineage>
</organism>
<reference evidence="2" key="1">
    <citation type="journal article" date="2020" name="Stud. Mycol.">
        <title>101 Dothideomycetes genomes: a test case for predicting lifestyles and emergence of pathogens.</title>
        <authorList>
            <person name="Haridas S."/>
            <person name="Albert R."/>
            <person name="Binder M."/>
            <person name="Bloem J."/>
            <person name="Labutti K."/>
            <person name="Salamov A."/>
            <person name="Andreopoulos B."/>
            <person name="Baker S."/>
            <person name="Barry K."/>
            <person name="Bills G."/>
            <person name="Bluhm B."/>
            <person name="Cannon C."/>
            <person name="Castanera R."/>
            <person name="Culley D."/>
            <person name="Daum C."/>
            <person name="Ezra D."/>
            <person name="Gonzalez J."/>
            <person name="Henrissat B."/>
            <person name="Kuo A."/>
            <person name="Liang C."/>
            <person name="Lipzen A."/>
            <person name="Lutzoni F."/>
            <person name="Magnuson J."/>
            <person name="Mondo S."/>
            <person name="Nolan M."/>
            <person name="Ohm R."/>
            <person name="Pangilinan J."/>
            <person name="Park H.-J."/>
            <person name="Ramirez L."/>
            <person name="Alfaro M."/>
            <person name="Sun H."/>
            <person name="Tritt A."/>
            <person name="Yoshinaga Y."/>
            <person name="Zwiers L.-H."/>
            <person name="Turgeon B."/>
            <person name="Goodwin S."/>
            <person name="Spatafora J."/>
            <person name="Crous P."/>
            <person name="Grigoriev I."/>
        </authorList>
    </citation>
    <scope>NUCLEOTIDE SEQUENCE</scope>
    <source>
        <strain evidence="2">CBS 109.77</strain>
    </source>
</reference>
<evidence type="ECO:0000256" key="1">
    <source>
        <dbReference type="SAM" id="SignalP"/>
    </source>
</evidence>
<dbReference type="EMBL" id="MU001902">
    <property type="protein sequence ID" value="KAF2794117.1"/>
    <property type="molecule type" value="Genomic_DNA"/>
</dbReference>
<gene>
    <name evidence="2" type="ORF">K505DRAFT_30785</name>
</gene>
<keyword evidence="1" id="KW-0732">Signal</keyword>
<sequence>MHFSATILLPLTLLIASTTSAPTTHLERRGLPGAVYICTDQNFAGDCAWQMPSSQCRIPGTGNFAPESIGPDPGGFCILYSTAVCTSQIKTIRFPGISAGLPDFGGLRCFADGDRSESRKVSANIGGVAAASELAGGVGSTTRKEVESQLKKMEEDGFKQGFIGQKKGLYY</sequence>
<name>A0A6A6XEJ0_9PLEO</name>